<sequence length="255" mass="26048">MSTGNLTYLITGANRGIGKGLTSSLLLRPNTTVIAGVRDVASSTPILSSLPTGAGSKLIVVKLDSASESSATSAVSELTTKHSITSIDVVIANAGTAHSGASVATVSVSALQDHFNVNTVGPVLLFQAVAPLLKASATGAPKFLAISTLIGSIAAQDQLPPTGGFAPYGSSKVALNWLVKRLHIEEQWLTAYVSHPGLVLTDMARSFVGSDENAKAMGGITVEESVAGLLKTLDAATRESTGGVFKSYDGTGLPW</sequence>
<dbReference type="InterPro" id="IPR036291">
    <property type="entry name" value="NAD(P)-bd_dom_sf"/>
</dbReference>
<proteinExistence type="inferred from homology"/>
<dbReference type="GO" id="GO:0016491">
    <property type="term" value="F:oxidoreductase activity"/>
    <property type="evidence" value="ECO:0007669"/>
    <property type="project" value="UniProtKB-KW"/>
</dbReference>
<evidence type="ECO:0000256" key="3">
    <source>
        <dbReference type="ARBA" id="ARBA00023002"/>
    </source>
</evidence>
<evidence type="ECO:0000256" key="2">
    <source>
        <dbReference type="ARBA" id="ARBA00022857"/>
    </source>
</evidence>
<dbReference type="PANTHER" id="PTHR43544:SF7">
    <property type="entry name" value="NADB-LER2"/>
    <property type="match status" value="1"/>
</dbReference>
<evidence type="ECO:0000256" key="1">
    <source>
        <dbReference type="ARBA" id="ARBA00006484"/>
    </source>
</evidence>
<comment type="similarity">
    <text evidence="1">Belongs to the short-chain dehydrogenases/reductases (SDR) family.</text>
</comment>
<keyword evidence="5" id="KW-1185">Reference proteome</keyword>
<accession>A0A8H7IU09</accession>
<dbReference type="EMBL" id="RZGK01000021">
    <property type="protein sequence ID" value="KAF9691381.1"/>
    <property type="molecule type" value="Genomic_DNA"/>
</dbReference>
<keyword evidence="2" id="KW-0521">NADP</keyword>
<dbReference type="InterPro" id="IPR051468">
    <property type="entry name" value="Fungal_SecMetab_SDRs"/>
</dbReference>
<dbReference type="Pfam" id="PF00106">
    <property type="entry name" value="adh_short"/>
    <property type="match status" value="1"/>
</dbReference>
<keyword evidence="3" id="KW-0560">Oxidoreductase</keyword>
<dbReference type="AlphaFoldDB" id="A0A8H7IU09"/>
<protein>
    <submittedName>
        <fullName evidence="4">Uncharacterized protein</fullName>
    </submittedName>
</protein>
<gene>
    <name evidence="4" type="ORF">EKO04_010689</name>
</gene>
<dbReference type="InterPro" id="IPR002347">
    <property type="entry name" value="SDR_fam"/>
</dbReference>
<reference evidence="4" key="2">
    <citation type="submission" date="2020-09" db="EMBL/GenBank/DDBJ databases">
        <title>Reference genome assembly for Australian Ascochyta lentis isolate Al4.</title>
        <authorList>
            <person name="Lee R.C."/>
            <person name="Farfan-Caceres L.M."/>
            <person name="Debler J.W."/>
            <person name="Williams A.H."/>
            <person name="Henares B.M."/>
        </authorList>
    </citation>
    <scope>NUCLEOTIDE SEQUENCE</scope>
    <source>
        <strain evidence="4">Al4</strain>
    </source>
</reference>
<evidence type="ECO:0000313" key="4">
    <source>
        <dbReference type="EMBL" id="KAF9691381.1"/>
    </source>
</evidence>
<dbReference type="Proteomes" id="UP000651452">
    <property type="component" value="Unassembled WGS sequence"/>
</dbReference>
<dbReference type="PANTHER" id="PTHR43544">
    <property type="entry name" value="SHORT-CHAIN DEHYDROGENASE/REDUCTASE"/>
    <property type="match status" value="1"/>
</dbReference>
<reference evidence="4" key="1">
    <citation type="submission" date="2018-12" db="EMBL/GenBank/DDBJ databases">
        <authorList>
            <person name="Syme R.A."/>
            <person name="Farfan-Caceres L."/>
            <person name="Lichtenzveig J."/>
        </authorList>
    </citation>
    <scope>NUCLEOTIDE SEQUENCE</scope>
    <source>
        <strain evidence="4">Al4</strain>
    </source>
</reference>
<organism evidence="4 5">
    <name type="scientific">Ascochyta lentis</name>
    <dbReference type="NCBI Taxonomy" id="205686"/>
    <lineage>
        <taxon>Eukaryota</taxon>
        <taxon>Fungi</taxon>
        <taxon>Dikarya</taxon>
        <taxon>Ascomycota</taxon>
        <taxon>Pezizomycotina</taxon>
        <taxon>Dothideomycetes</taxon>
        <taxon>Pleosporomycetidae</taxon>
        <taxon>Pleosporales</taxon>
        <taxon>Pleosporineae</taxon>
        <taxon>Didymellaceae</taxon>
        <taxon>Ascochyta</taxon>
    </lineage>
</organism>
<dbReference type="GO" id="GO:0005737">
    <property type="term" value="C:cytoplasm"/>
    <property type="evidence" value="ECO:0007669"/>
    <property type="project" value="TreeGrafter"/>
</dbReference>
<dbReference type="PRINTS" id="PR00081">
    <property type="entry name" value="GDHRDH"/>
</dbReference>
<dbReference type="SUPFAM" id="SSF51735">
    <property type="entry name" value="NAD(P)-binding Rossmann-fold domains"/>
    <property type="match status" value="1"/>
</dbReference>
<dbReference type="Gene3D" id="3.40.50.720">
    <property type="entry name" value="NAD(P)-binding Rossmann-like Domain"/>
    <property type="match status" value="1"/>
</dbReference>
<evidence type="ECO:0000313" key="5">
    <source>
        <dbReference type="Proteomes" id="UP000651452"/>
    </source>
</evidence>
<name>A0A8H7IU09_9PLEO</name>
<dbReference type="CDD" id="cd05325">
    <property type="entry name" value="carb_red_sniffer_like_SDR_c"/>
    <property type="match status" value="1"/>
</dbReference>
<dbReference type="OrthoDB" id="9876299at2759"/>
<comment type="caution">
    <text evidence="4">The sequence shown here is derived from an EMBL/GenBank/DDBJ whole genome shotgun (WGS) entry which is preliminary data.</text>
</comment>